<evidence type="ECO:0000256" key="1">
    <source>
        <dbReference type="SAM" id="Phobius"/>
    </source>
</evidence>
<dbReference type="AlphaFoldDB" id="A0A857LPI0"/>
<feature type="transmembrane region" description="Helical" evidence="1">
    <location>
        <begin position="144"/>
        <end position="163"/>
    </location>
</feature>
<keyword evidence="1" id="KW-1133">Transmembrane helix</keyword>
<accession>A0A857LPI0</accession>
<feature type="transmembrane region" description="Helical" evidence="1">
    <location>
        <begin position="214"/>
        <end position="236"/>
    </location>
</feature>
<dbReference type="InterPro" id="IPR015837">
    <property type="entry name" value="UCP026622_CAAX_protease"/>
</dbReference>
<dbReference type="RefSeq" id="WP_005181364.1">
    <property type="nucleotide sequence ID" value="NZ_CP045804.1"/>
</dbReference>
<keyword evidence="1" id="KW-0812">Transmembrane</keyword>
<reference evidence="3" key="1">
    <citation type="journal article" date="2021" name="Nat. Microbiol.">
        <title>Cocultivation of an ultrasmall environmental parasitic bacterium with lytic ability against bacteria associated with wastewater foams.</title>
        <authorList>
            <person name="Batinovic S."/>
            <person name="Rose J.J.A."/>
            <person name="Ratcliffe J."/>
            <person name="Seviour R.J."/>
            <person name="Petrovski S."/>
        </authorList>
    </citation>
    <scope>NUCLEOTIDE SEQUENCE</scope>
    <source>
        <strain evidence="3">CON44</strain>
    </source>
</reference>
<sequence>MVRSRLGSVAWIAATLLVLVGANLAVAFGSGHLPTALTYAVVPVAAVVLVVMARVSGLGWADLGLAKSQIRPSLPYAAAAIGVVVLVVGAVIVVPALRQLFLSEKYNAVLPALFAAGIAIPLHTVIPEELAFRSVLHGRLTHLFGVRSAVFLGAFAFGLWHIASSWGLTDGNKGLTDFLGNGTFGQIAGVVGAVVATAVAGLVLSWLRHRSTSLIAPIALHWALNATGAVAAAAAWQFA</sequence>
<protein>
    <submittedName>
        <fullName evidence="3">CPBP family intramembrane metalloprotease</fullName>
    </submittedName>
</protein>
<feature type="domain" description="CAAX prenyl protease 2/Lysostaphin resistance protein A-like" evidence="2">
    <location>
        <begin position="114"/>
        <end position="226"/>
    </location>
</feature>
<gene>
    <name evidence="3" type="ORF">GII30_12800</name>
</gene>
<dbReference type="Pfam" id="PF02517">
    <property type="entry name" value="Rce1-like"/>
    <property type="match status" value="1"/>
</dbReference>
<feature type="transmembrane region" description="Helical" evidence="1">
    <location>
        <begin position="109"/>
        <end position="132"/>
    </location>
</feature>
<keyword evidence="3" id="KW-0482">Metalloprotease</keyword>
<organism evidence="3">
    <name type="scientific">Gordonia amarae</name>
    <dbReference type="NCBI Taxonomy" id="36821"/>
    <lineage>
        <taxon>Bacteria</taxon>
        <taxon>Bacillati</taxon>
        <taxon>Actinomycetota</taxon>
        <taxon>Actinomycetes</taxon>
        <taxon>Mycobacteriales</taxon>
        <taxon>Gordoniaceae</taxon>
        <taxon>Gordonia</taxon>
    </lineage>
</organism>
<evidence type="ECO:0000259" key="2">
    <source>
        <dbReference type="Pfam" id="PF02517"/>
    </source>
</evidence>
<feature type="transmembrane region" description="Helical" evidence="1">
    <location>
        <begin position="73"/>
        <end position="97"/>
    </location>
</feature>
<keyword evidence="3" id="KW-0645">Protease</keyword>
<dbReference type="PIRSF" id="PIRSF026622">
    <property type="entry name" value="Proteas_026622"/>
    <property type="match status" value="1"/>
</dbReference>
<dbReference type="GO" id="GO:0008237">
    <property type="term" value="F:metallopeptidase activity"/>
    <property type="evidence" value="ECO:0007669"/>
    <property type="project" value="UniProtKB-KW"/>
</dbReference>
<keyword evidence="1" id="KW-0472">Membrane</keyword>
<proteinExistence type="predicted"/>
<keyword evidence="3" id="KW-0378">Hydrolase</keyword>
<feature type="transmembrane region" description="Helical" evidence="1">
    <location>
        <begin position="37"/>
        <end position="61"/>
    </location>
</feature>
<dbReference type="GO" id="GO:0080120">
    <property type="term" value="P:CAAX-box protein maturation"/>
    <property type="evidence" value="ECO:0007669"/>
    <property type="project" value="UniProtKB-ARBA"/>
</dbReference>
<evidence type="ECO:0000313" key="3">
    <source>
        <dbReference type="EMBL" id="QHN39921.1"/>
    </source>
</evidence>
<feature type="transmembrane region" description="Helical" evidence="1">
    <location>
        <begin position="183"/>
        <end position="207"/>
    </location>
</feature>
<dbReference type="EMBL" id="CP045810">
    <property type="protein sequence ID" value="QHN39921.1"/>
    <property type="molecule type" value="Genomic_DNA"/>
</dbReference>
<name>A0A857LPI0_9ACTN</name>
<dbReference type="GO" id="GO:0004175">
    <property type="term" value="F:endopeptidase activity"/>
    <property type="evidence" value="ECO:0007669"/>
    <property type="project" value="UniProtKB-ARBA"/>
</dbReference>
<dbReference type="InterPro" id="IPR003675">
    <property type="entry name" value="Rce1/LyrA-like_dom"/>
</dbReference>